<evidence type="ECO:0008006" key="2">
    <source>
        <dbReference type="Google" id="ProtNLM"/>
    </source>
</evidence>
<gene>
    <name evidence="1" type="ORF">LCGC14_0098680</name>
</gene>
<dbReference type="InterPro" id="IPR038396">
    <property type="entry name" value="SpoIIAA-like_sf"/>
</dbReference>
<dbReference type="SUPFAM" id="SSF52091">
    <property type="entry name" value="SpoIIaa-like"/>
    <property type="match status" value="1"/>
</dbReference>
<dbReference type="Gene3D" id="3.40.50.10600">
    <property type="entry name" value="SpoIIaa-like domains"/>
    <property type="match status" value="1"/>
</dbReference>
<dbReference type="InterPro" id="IPR021866">
    <property type="entry name" value="SpoIIAA-like"/>
</dbReference>
<reference evidence="1" key="1">
    <citation type="journal article" date="2015" name="Nature">
        <title>Complex archaea that bridge the gap between prokaryotes and eukaryotes.</title>
        <authorList>
            <person name="Spang A."/>
            <person name="Saw J.H."/>
            <person name="Jorgensen S.L."/>
            <person name="Zaremba-Niedzwiedzka K."/>
            <person name="Martijn J."/>
            <person name="Lind A.E."/>
            <person name="van Eijk R."/>
            <person name="Schleper C."/>
            <person name="Guy L."/>
            <person name="Ettema T.J."/>
        </authorList>
    </citation>
    <scope>NUCLEOTIDE SEQUENCE</scope>
</reference>
<proteinExistence type="predicted"/>
<organism evidence="1">
    <name type="scientific">marine sediment metagenome</name>
    <dbReference type="NCBI Taxonomy" id="412755"/>
    <lineage>
        <taxon>unclassified sequences</taxon>
        <taxon>metagenomes</taxon>
        <taxon>ecological metagenomes</taxon>
    </lineage>
</organism>
<protein>
    <recommendedName>
        <fullName evidence="2">STAS/SEC14 domain-containing protein</fullName>
    </recommendedName>
</protein>
<name>A0A0F9VSP6_9ZZZZ</name>
<dbReference type="Pfam" id="PF11964">
    <property type="entry name" value="SpoIIAA-like"/>
    <property type="match status" value="1"/>
</dbReference>
<accession>A0A0F9VSP6</accession>
<dbReference type="InterPro" id="IPR036513">
    <property type="entry name" value="STAS_dom_sf"/>
</dbReference>
<comment type="caution">
    <text evidence="1">The sequence shown here is derived from an EMBL/GenBank/DDBJ whole genome shotgun (WGS) entry which is preliminary data.</text>
</comment>
<dbReference type="AlphaFoldDB" id="A0A0F9VSP6"/>
<dbReference type="EMBL" id="LAZR01000028">
    <property type="protein sequence ID" value="KKO02948.1"/>
    <property type="molecule type" value="Genomic_DNA"/>
</dbReference>
<evidence type="ECO:0000313" key="1">
    <source>
        <dbReference type="EMBL" id="KKO02948.1"/>
    </source>
</evidence>
<sequence length="120" mass="13816">MLTSIPFADDRVVGFRIEGKITTDVLDQAIVLIEVALQKHEKIRMYVEMPSFDGISVEAFYKDMKFGLSHWGRFEREAVVTDRHWMEKMASLADKLFSSIDVRVFPSDQTDAARDWVQAS</sequence>